<dbReference type="Gene3D" id="3.40.50.720">
    <property type="entry name" value="NAD(P)-binding Rossmann-like Domain"/>
    <property type="match status" value="1"/>
</dbReference>
<evidence type="ECO:0000256" key="2">
    <source>
        <dbReference type="ARBA" id="ARBA00023002"/>
    </source>
</evidence>
<dbReference type="Proteomes" id="UP000030634">
    <property type="component" value="Chromosome"/>
</dbReference>
<dbReference type="InterPro" id="IPR051019">
    <property type="entry name" value="VLCFA-Steroid_DH"/>
</dbReference>
<dbReference type="PRINTS" id="PR00081">
    <property type="entry name" value="GDHRDH"/>
</dbReference>
<dbReference type="EMBL" id="CP010028">
    <property type="protein sequence ID" value="AIZ44728.1"/>
    <property type="molecule type" value="Genomic_DNA"/>
</dbReference>
<evidence type="ECO:0000313" key="5">
    <source>
        <dbReference type="EMBL" id="AIZ44728.1"/>
    </source>
</evidence>
<evidence type="ECO:0000256" key="1">
    <source>
        <dbReference type="ARBA" id="ARBA00006484"/>
    </source>
</evidence>
<dbReference type="PRINTS" id="PR00080">
    <property type="entry name" value="SDRFAMILY"/>
</dbReference>
<feature type="domain" description="Ketoreductase" evidence="4">
    <location>
        <begin position="8"/>
        <end position="188"/>
    </location>
</feature>
<dbReference type="SUPFAM" id="SSF51735">
    <property type="entry name" value="NAD(P)-binding Rossmann-fold domains"/>
    <property type="match status" value="1"/>
</dbReference>
<dbReference type="HOGENOM" id="CLU_010194_2_1_0"/>
<dbReference type="PANTHER" id="PTHR43899:SF13">
    <property type="entry name" value="RH59310P"/>
    <property type="match status" value="1"/>
</dbReference>
<evidence type="ECO:0000256" key="3">
    <source>
        <dbReference type="RuleBase" id="RU000363"/>
    </source>
</evidence>
<dbReference type="RefSeq" id="WP_039682995.1">
    <property type="nucleotide sequence ID" value="NZ_CP010028.1"/>
</dbReference>
<gene>
    <name evidence="5" type="ORF">QR90_05860</name>
</gene>
<sequence>MNLHGTRSTALVTGASGGIGEAMARQLAARGANLILVARSEARLQTLAEELTRQHGIRAEVIATDLSGPGAGESLQNEVEARGLQVDLLVNNAGFGGFSEFARQDAQEISEMIAVNVTALTDLTRRFLPAMLQRGRGRVLNVASTAGFVPGPLMAVYYATKAYVLSFSEAVNEELRGTGLSVTALCPGPVETGFQDAATLNESRLMSGVTRLAVLDVDTVARTGVEAMLRGQGVAVAGLANKVQVSSFRLLPRSVAARIIAGVQARRGP</sequence>
<dbReference type="PIRSF" id="PIRSF000126">
    <property type="entry name" value="11-beta-HSD1"/>
    <property type="match status" value="1"/>
</dbReference>
<dbReference type="KEGG" id="dsw:QR90_05860"/>
<reference evidence="6" key="1">
    <citation type="submission" date="2014-11" db="EMBL/GenBank/DDBJ databases">
        <title>Hymenobacter sp. DG25B genome submission.</title>
        <authorList>
            <person name="Jung H.-Y."/>
            <person name="Kim M.K."/>
            <person name="Srinivasan S."/>
            <person name="Lim S."/>
        </authorList>
    </citation>
    <scope>NUCLEOTIDE SEQUENCE [LARGE SCALE GENOMIC DNA]</scope>
    <source>
        <strain evidence="6">DY59</strain>
    </source>
</reference>
<dbReference type="InterPro" id="IPR057326">
    <property type="entry name" value="KR_dom"/>
</dbReference>
<dbReference type="AlphaFoldDB" id="A0A0A7KJI1"/>
<evidence type="ECO:0000259" key="4">
    <source>
        <dbReference type="SMART" id="SM00822"/>
    </source>
</evidence>
<proteinExistence type="inferred from homology"/>
<name>A0A0A7KJI1_9DEIO</name>
<dbReference type="SMART" id="SM00822">
    <property type="entry name" value="PKS_KR"/>
    <property type="match status" value="1"/>
</dbReference>
<dbReference type="PANTHER" id="PTHR43899">
    <property type="entry name" value="RH59310P"/>
    <property type="match status" value="1"/>
</dbReference>
<dbReference type="InterPro" id="IPR036291">
    <property type="entry name" value="NAD(P)-bd_dom_sf"/>
</dbReference>
<dbReference type="STRING" id="1182571.QR90_05860"/>
<keyword evidence="2" id="KW-0560">Oxidoreductase</keyword>
<dbReference type="Pfam" id="PF00106">
    <property type="entry name" value="adh_short"/>
    <property type="match status" value="1"/>
</dbReference>
<evidence type="ECO:0000313" key="6">
    <source>
        <dbReference type="Proteomes" id="UP000030634"/>
    </source>
</evidence>
<accession>A0A0A7KJI1</accession>
<protein>
    <submittedName>
        <fullName evidence="5">Short-chain dehydrogenase</fullName>
    </submittedName>
</protein>
<dbReference type="InterPro" id="IPR002347">
    <property type="entry name" value="SDR_fam"/>
</dbReference>
<comment type="similarity">
    <text evidence="1 3">Belongs to the short-chain dehydrogenases/reductases (SDR) family.</text>
</comment>
<dbReference type="GO" id="GO:0016491">
    <property type="term" value="F:oxidoreductase activity"/>
    <property type="evidence" value="ECO:0007669"/>
    <property type="project" value="UniProtKB-KW"/>
</dbReference>
<organism evidence="5 6">
    <name type="scientific">Deinococcus radiopugnans</name>
    <dbReference type="NCBI Taxonomy" id="57497"/>
    <lineage>
        <taxon>Bacteria</taxon>
        <taxon>Thermotogati</taxon>
        <taxon>Deinococcota</taxon>
        <taxon>Deinococci</taxon>
        <taxon>Deinococcales</taxon>
        <taxon>Deinococcaceae</taxon>
        <taxon>Deinococcus</taxon>
    </lineage>
</organism>